<evidence type="ECO:0000313" key="2">
    <source>
        <dbReference type="EMBL" id="QJA87285.1"/>
    </source>
</evidence>
<evidence type="ECO:0000313" key="1">
    <source>
        <dbReference type="EMBL" id="QJA74837.1"/>
    </source>
</evidence>
<reference evidence="2" key="1">
    <citation type="submission" date="2020-03" db="EMBL/GenBank/DDBJ databases">
        <title>The deep terrestrial virosphere.</title>
        <authorList>
            <person name="Holmfeldt K."/>
            <person name="Nilsson E."/>
            <person name="Simone D."/>
            <person name="Lopez-Fernandez M."/>
            <person name="Wu X."/>
            <person name="de Brujin I."/>
            <person name="Lundin D."/>
            <person name="Andersson A."/>
            <person name="Bertilsson S."/>
            <person name="Dopson M."/>
        </authorList>
    </citation>
    <scope>NUCLEOTIDE SEQUENCE</scope>
    <source>
        <strain evidence="1">MM415A01922</strain>
        <strain evidence="2">MM415B03022</strain>
    </source>
</reference>
<proteinExistence type="predicted"/>
<dbReference type="EMBL" id="MT142123">
    <property type="protein sequence ID" value="QJA74837.1"/>
    <property type="molecule type" value="Genomic_DNA"/>
</dbReference>
<protein>
    <submittedName>
        <fullName evidence="2">Uncharacterized protein</fullName>
    </submittedName>
</protein>
<dbReference type="EMBL" id="MT142694">
    <property type="protein sequence ID" value="QJA87285.1"/>
    <property type="molecule type" value="Genomic_DNA"/>
</dbReference>
<organism evidence="2">
    <name type="scientific">viral metagenome</name>
    <dbReference type="NCBI Taxonomy" id="1070528"/>
    <lineage>
        <taxon>unclassified sequences</taxon>
        <taxon>metagenomes</taxon>
        <taxon>organismal metagenomes</taxon>
    </lineage>
</organism>
<dbReference type="AlphaFoldDB" id="A0A6M3L1H6"/>
<accession>A0A6M3L1H6</accession>
<sequence length="125" mass="13988">MEELLRLAKQRLGNVQEILGQVLPKSPHEGSFHALRVIADAWDGVGGDAAVWECFIDSWDFQGSPWKEQDGICILPLVGDTRSGRQFVCCRLITIRKLRERCEDALRKTTNGDILGVADVLNIKL</sequence>
<gene>
    <name evidence="1" type="ORF">MM415A01922_0015</name>
    <name evidence="2" type="ORF">MM415B03022_0006</name>
</gene>
<name>A0A6M3L1H6_9ZZZZ</name>